<dbReference type="RefSeq" id="WP_208495997.1">
    <property type="nucleotide sequence ID" value="NZ_JAGFNP010000004.1"/>
</dbReference>
<name>A0ABS3U2W6_9ACTN</name>
<organism evidence="2 3">
    <name type="scientific">Glycomyces niveus</name>
    <dbReference type="NCBI Taxonomy" id="2820287"/>
    <lineage>
        <taxon>Bacteria</taxon>
        <taxon>Bacillati</taxon>
        <taxon>Actinomycetota</taxon>
        <taxon>Actinomycetes</taxon>
        <taxon>Glycomycetales</taxon>
        <taxon>Glycomycetaceae</taxon>
        <taxon>Glycomyces</taxon>
    </lineage>
</organism>
<gene>
    <name evidence="2" type="ORF">J5V16_09820</name>
</gene>
<evidence type="ECO:0000313" key="3">
    <source>
        <dbReference type="Proteomes" id="UP000681341"/>
    </source>
</evidence>
<keyword evidence="1" id="KW-0812">Transmembrane</keyword>
<keyword evidence="1" id="KW-1133">Transmembrane helix</keyword>
<reference evidence="2 3" key="1">
    <citation type="submission" date="2021-03" db="EMBL/GenBank/DDBJ databases">
        <title>Glycomyces sp. nov., a novel actinomycete isolated from soil.</title>
        <authorList>
            <person name="Yang X."/>
            <person name="Xu X."/>
        </authorList>
    </citation>
    <scope>NUCLEOTIDE SEQUENCE [LARGE SCALE GENOMIC DNA]</scope>
    <source>
        <strain evidence="2 3">NEAU-S30</strain>
    </source>
</reference>
<accession>A0ABS3U2W6</accession>
<sequence length="54" mass="5882">MAFIWFIVWFIANLVGAREPLLFDPVNIWAGTLILAIALDLSAAHASGASKRRG</sequence>
<feature type="transmembrane region" description="Helical" evidence="1">
    <location>
        <begin position="27"/>
        <end position="46"/>
    </location>
</feature>
<dbReference type="EMBL" id="JAGFNP010000004">
    <property type="protein sequence ID" value="MBO3733119.1"/>
    <property type="molecule type" value="Genomic_DNA"/>
</dbReference>
<evidence type="ECO:0000313" key="2">
    <source>
        <dbReference type="EMBL" id="MBO3733119.1"/>
    </source>
</evidence>
<evidence type="ECO:0000256" key="1">
    <source>
        <dbReference type="SAM" id="Phobius"/>
    </source>
</evidence>
<keyword evidence="3" id="KW-1185">Reference proteome</keyword>
<proteinExistence type="predicted"/>
<dbReference type="Proteomes" id="UP000681341">
    <property type="component" value="Unassembled WGS sequence"/>
</dbReference>
<protein>
    <submittedName>
        <fullName evidence="2">Uncharacterized protein</fullName>
    </submittedName>
</protein>
<comment type="caution">
    <text evidence="2">The sequence shown here is derived from an EMBL/GenBank/DDBJ whole genome shotgun (WGS) entry which is preliminary data.</text>
</comment>
<keyword evidence="1" id="KW-0472">Membrane</keyword>